<protein>
    <submittedName>
        <fullName evidence="2">ABC transporter permease</fullName>
    </submittedName>
</protein>
<reference evidence="2" key="2">
    <citation type="submission" date="2021-04" db="EMBL/GenBank/DDBJ databases">
        <authorList>
            <person name="Gilroy R."/>
        </authorList>
    </citation>
    <scope>NUCLEOTIDE SEQUENCE</scope>
    <source>
        <strain evidence="2">CHK33-7979</strain>
    </source>
</reference>
<feature type="transmembrane region" description="Helical" evidence="1">
    <location>
        <begin position="12"/>
        <end position="31"/>
    </location>
</feature>
<keyword evidence="1" id="KW-1133">Transmembrane helix</keyword>
<dbReference type="EMBL" id="DXCX01000124">
    <property type="protein sequence ID" value="HIY74562.1"/>
    <property type="molecule type" value="Genomic_DNA"/>
</dbReference>
<reference evidence="2" key="1">
    <citation type="journal article" date="2021" name="PeerJ">
        <title>Extensive microbial diversity within the chicken gut microbiome revealed by metagenomics and culture.</title>
        <authorList>
            <person name="Gilroy R."/>
            <person name="Ravi A."/>
            <person name="Getino M."/>
            <person name="Pursley I."/>
            <person name="Horton D.L."/>
            <person name="Alikhan N.F."/>
            <person name="Baker D."/>
            <person name="Gharbi K."/>
            <person name="Hall N."/>
            <person name="Watson M."/>
            <person name="Adriaenssens E.M."/>
            <person name="Foster-Nyarko E."/>
            <person name="Jarju S."/>
            <person name="Secka A."/>
            <person name="Antonio M."/>
            <person name="Oren A."/>
            <person name="Chaudhuri R.R."/>
            <person name="La Ragione R."/>
            <person name="Hildebrand F."/>
            <person name="Pallen M.J."/>
        </authorList>
    </citation>
    <scope>NUCLEOTIDE SEQUENCE</scope>
    <source>
        <strain evidence="2">CHK33-7979</strain>
    </source>
</reference>
<feature type="transmembrane region" description="Helical" evidence="1">
    <location>
        <begin position="112"/>
        <end position="132"/>
    </location>
</feature>
<evidence type="ECO:0000256" key="1">
    <source>
        <dbReference type="SAM" id="Phobius"/>
    </source>
</evidence>
<sequence length="147" mass="17044">MSRSGHRVLSMLLWTWGGTVYYLLEVAYKSLTGHPERISWTMLVVAIILCIPVERCGAELPWACPLWLQALCCAMLVTAVEFVSGLVLNLWLGLDIWDYSHLPFNLMGQICLQFFFVWWGLCMMFIPIFDWLRWAVEGGERPHYTII</sequence>
<dbReference type="AlphaFoldDB" id="A0A9D2CF00"/>
<proteinExistence type="predicted"/>
<feature type="transmembrane region" description="Helical" evidence="1">
    <location>
        <begin position="66"/>
        <end position="92"/>
    </location>
</feature>
<keyword evidence="1" id="KW-0472">Membrane</keyword>
<feature type="transmembrane region" description="Helical" evidence="1">
    <location>
        <begin position="37"/>
        <end position="54"/>
    </location>
</feature>
<keyword evidence="1" id="KW-0812">Transmembrane</keyword>
<dbReference type="Pfam" id="PF06541">
    <property type="entry name" value="ABC_trans_CmpB"/>
    <property type="match status" value="1"/>
</dbReference>
<comment type="caution">
    <text evidence="2">The sequence shown here is derived from an EMBL/GenBank/DDBJ whole genome shotgun (WGS) entry which is preliminary data.</text>
</comment>
<evidence type="ECO:0000313" key="3">
    <source>
        <dbReference type="Proteomes" id="UP000886824"/>
    </source>
</evidence>
<dbReference type="InterPro" id="IPR010540">
    <property type="entry name" value="CmpB_TMEM229"/>
</dbReference>
<name>A0A9D2CF00_9FIRM</name>
<evidence type="ECO:0000313" key="2">
    <source>
        <dbReference type="EMBL" id="HIY74562.1"/>
    </source>
</evidence>
<organism evidence="2 3">
    <name type="scientific">Candidatus Intestinimonas merdavium</name>
    <dbReference type="NCBI Taxonomy" id="2838622"/>
    <lineage>
        <taxon>Bacteria</taxon>
        <taxon>Bacillati</taxon>
        <taxon>Bacillota</taxon>
        <taxon>Clostridia</taxon>
        <taxon>Eubacteriales</taxon>
        <taxon>Intestinimonas</taxon>
    </lineage>
</organism>
<accession>A0A9D2CF00</accession>
<gene>
    <name evidence="2" type="ORF">H9826_11450</name>
</gene>
<dbReference type="Proteomes" id="UP000886824">
    <property type="component" value="Unassembled WGS sequence"/>
</dbReference>